<feature type="domain" description="DUF6504" evidence="1">
    <location>
        <begin position="2"/>
        <end position="114"/>
    </location>
</feature>
<accession>A0A6J4M7T1</accession>
<gene>
    <name evidence="2" type="ORF">AVDCRST_MAG46-2667</name>
</gene>
<evidence type="ECO:0000259" key="1">
    <source>
        <dbReference type="Pfam" id="PF20114"/>
    </source>
</evidence>
<name>A0A6J4M7T1_9ACTN</name>
<organism evidence="2">
    <name type="scientific">uncultured Nocardioidaceae bacterium</name>
    <dbReference type="NCBI Taxonomy" id="253824"/>
    <lineage>
        <taxon>Bacteria</taxon>
        <taxon>Bacillati</taxon>
        <taxon>Actinomycetota</taxon>
        <taxon>Actinomycetes</taxon>
        <taxon>Propionibacteriales</taxon>
        <taxon>Nocardioidaceae</taxon>
        <taxon>environmental samples</taxon>
    </lineage>
</organism>
<dbReference type="Pfam" id="PF20114">
    <property type="entry name" value="DUF6504"/>
    <property type="match status" value="1"/>
</dbReference>
<dbReference type="EMBL" id="CADCUD010000181">
    <property type="protein sequence ID" value="CAA9352287.1"/>
    <property type="molecule type" value="Genomic_DNA"/>
</dbReference>
<evidence type="ECO:0000313" key="2">
    <source>
        <dbReference type="EMBL" id="CAA9352287.1"/>
    </source>
</evidence>
<proteinExistence type="predicted"/>
<dbReference type="AlphaFoldDB" id="A0A6J4M7T1"/>
<sequence length="116" mass="13102">MRRYDETVLVQKGRVDEVEAPAHFVWRDRVWRVTAIAAQWVETGSWWEHRELHALLGVGVDDEAGDAGPAPSLASVMGEREVWRVEAVRGAQGVRGVFDLGFDWSTGQWRLLACLD</sequence>
<protein>
    <recommendedName>
        <fullName evidence="1">DUF6504 domain-containing protein</fullName>
    </recommendedName>
</protein>
<dbReference type="InterPro" id="IPR045443">
    <property type="entry name" value="DUF6504"/>
</dbReference>
<reference evidence="2" key="1">
    <citation type="submission" date="2020-02" db="EMBL/GenBank/DDBJ databases">
        <authorList>
            <person name="Meier V. D."/>
        </authorList>
    </citation>
    <scope>NUCLEOTIDE SEQUENCE</scope>
    <source>
        <strain evidence="2">AVDCRST_MAG46</strain>
    </source>
</reference>